<dbReference type="InterPro" id="IPR036390">
    <property type="entry name" value="WH_DNA-bd_sf"/>
</dbReference>
<dbReference type="SUPFAM" id="SSF46785">
    <property type="entry name" value="Winged helix' DNA-binding domain"/>
    <property type="match status" value="1"/>
</dbReference>
<dbReference type="PANTHER" id="PTHR33221">
    <property type="entry name" value="WINGED HELIX-TURN-HELIX TRANSCRIPTIONAL REGULATOR, RRF2 FAMILY"/>
    <property type="match status" value="1"/>
</dbReference>
<evidence type="ECO:0000313" key="2">
    <source>
        <dbReference type="EMBL" id="MBJ6369897.1"/>
    </source>
</evidence>
<accession>A0A8J7IRL3</accession>
<protein>
    <submittedName>
        <fullName evidence="2">Rrf2 family transcriptional regulator</fullName>
    </submittedName>
</protein>
<dbReference type="EMBL" id="JAELVR010000001">
    <property type="protein sequence ID" value="MBJ6369897.1"/>
    <property type="molecule type" value="Genomic_DNA"/>
</dbReference>
<comment type="caution">
    <text evidence="2">The sequence shown here is derived from an EMBL/GenBank/DDBJ whole genome shotgun (WGS) entry which is preliminary data.</text>
</comment>
<keyword evidence="1" id="KW-0238">DNA-binding</keyword>
<name>A0A8J7IRL3_9RHOB</name>
<dbReference type="GO" id="GO:0003700">
    <property type="term" value="F:DNA-binding transcription factor activity"/>
    <property type="evidence" value="ECO:0007669"/>
    <property type="project" value="TreeGrafter"/>
</dbReference>
<organism evidence="2 3">
    <name type="scientific">Sedimentitalea arenosa</name>
    <dbReference type="NCBI Taxonomy" id="2798803"/>
    <lineage>
        <taxon>Bacteria</taxon>
        <taxon>Pseudomonadati</taxon>
        <taxon>Pseudomonadota</taxon>
        <taxon>Alphaproteobacteria</taxon>
        <taxon>Rhodobacterales</taxon>
        <taxon>Paracoccaceae</taxon>
        <taxon>Sedimentitalea</taxon>
    </lineage>
</organism>
<dbReference type="GO" id="GO:0005829">
    <property type="term" value="C:cytosol"/>
    <property type="evidence" value="ECO:0007669"/>
    <property type="project" value="TreeGrafter"/>
</dbReference>
<reference evidence="2" key="1">
    <citation type="submission" date="2020-12" db="EMBL/GenBank/DDBJ databases">
        <title>Sedimentitalea sp. nov., isolated from sand in Incheon.</title>
        <authorList>
            <person name="Kim W."/>
        </authorList>
    </citation>
    <scope>NUCLEOTIDE SEQUENCE</scope>
    <source>
        <strain evidence="2">CAU 1593</strain>
    </source>
</reference>
<evidence type="ECO:0000256" key="1">
    <source>
        <dbReference type="ARBA" id="ARBA00023125"/>
    </source>
</evidence>
<dbReference type="RefSeq" id="WP_199022668.1">
    <property type="nucleotide sequence ID" value="NZ_JAELVR010000001.1"/>
</dbReference>
<proteinExistence type="predicted"/>
<gene>
    <name evidence="2" type="ORF">JF290_00030</name>
</gene>
<dbReference type="PANTHER" id="PTHR33221:SF4">
    <property type="entry name" value="HTH-TYPE TRANSCRIPTIONAL REPRESSOR NSRR"/>
    <property type="match status" value="1"/>
</dbReference>
<evidence type="ECO:0000313" key="3">
    <source>
        <dbReference type="Proteomes" id="UP000619079"/>
    </source>
</evidence>
<sequence>MRLASFTDRGLRMLMRMPSAPSPAFSTADLAEEFGLSCNHLVQIMQRLSRAGLIDTRRRSVGGAALDNPASEIRLGAVVSLLEERQPRVRYDRLNSPPNFFIAKTHTKTER</sequence>
<dbReference type="InterPro" id="IPR036388">
    <property type="entry name" value="WH-like_DNA-bd_sf"/>
</dbReference>
<dbReference type="Proteomes" id="UP000619079">
    <property type="component" value="Unassembled WGS sequence"/>
</dbReference>
<dbReference type="AlphaFoldDB" id="A0A8J7IRL3"/>
<keyword evidence="3" id="KW-1185">Reference proteome</keyword>
<dbReference type="PROSITE" id="PS51197">
    <property type="entry name" value="HTH_RRF2_2"/>
    <property type="match status" value="1"/>
</dbReference>
<dbReference type="InterPro" id="IPR000944">
    <property type="entry name" value="Tscrpt_reg_Rrf2"/>
</dbReference>
<dbReference type="Gene3D" id="1.10.10.10">
    <property type="entry name" value="Winged helix-like DNA-binding domain superfamily/Winged helix DNA-binding domain"/>
    <property type="match status" value="1"/>
</dbReference>
<dbReference type="Pfam" id="PF02082">
    <property type="entry name" value="Rrf2"/>
    <property type="match status" value="1"/>
</dbReference>
<dbReference type="GO" id="GO:0003677">
    <property type="term" value="F:DNA binding"/>
    <property type="evidence" value="ECO:0007669"/>
    <property type="project" value="UniProtKB-KW"/>
</dbReference>